<organism evidence="3">
    <name type="scientific">marine metagenome</name>
    <dbReference type="NCBI Taxonomy" id="408172"/>
    <lineage>
        <taxon>unclassified sequences</taxon>
        <taxon>metagenomes</taxon>
        <taxon>ecological metagenomes</taxon>
    </lineage>
</organism>
<dbReference type="AlphaFoldDB" id="A0A381T9P1"/>
<gene>
    <name evidence="3" type="ORF">METZ01_LOCUS65756</name>
</gene>
<dbReference type="CDD" id="cd02440">
    <property type="entry name" value="AdoMet_MTases"/>
    <property type="match status" value="1"/>
</dbReference>
<dbReference type="InterPro" id="IPR013216">
    <property type="entry name" value="Methyltransf_11"/>
</dbReference>
<dbReference type="PANTHER" id="PTHR44068">
    <property type="entry name" value="ZGC:194242"/>
    <property type="match status" value="1"/>
</dbReference>
<evidence type="ECO:0000313" key="3">
    <source>
        <dbReference type="EMBL" id="SVA12902.1"/>
    </source>
</evidence>
<accession>A0A381T9P1</accession>
<feature type="domain" description="Methyltransferase type 11" evidence="2">
    <location>
        <begin position="18"/>
        <end position="113"/>
    </location>
</feature>
<evidence type="ECO:0000259" key="2">
    <source>
        <dbReference type="Pfam" id="PF08241"/>
    </source>
</evidence>
<dbReference type="Gene3D" id="3.40.50.150">
    <property type="entry name" value="Vaccinia Virus protein VP39"/>
    <property type="match status" value="1"/>
</dbReference>
<sequence length="218" mass="24523">MEVVPRAIRKHVPPGRTLEAGAGSGWMSLAVASMGHDVVALDNHESYFPFIRRQARRMKSNIELIEGDAMSLPFADCEFDVAMSVAVLEHLPDPRQGAAELRRVVRPGGHLVIGMPNWHSQYMLLKKMEMWLGGEIDYNTRIHTAHSYISIREMFRPYGFEELCALPIAPFSIPPSLLKLLPGSHSIERLILMAERGLAGRLAWLGQHVLFIFQRSAE</sequence>
<reference evidence="3" key="1">
    <citation type="submission" date="2018-05" db="EMBL/GenBank/DDBJ databases">
        <authorList>
            <person name="Lanie J.A."/>
            <person name="Ng W.-L."/>
            <person name="Kazmierczak K.M."/>
            <person name="Andrzejewski T.M."/>
            <person name="Davidsen T.M."/>
            <person name="Wayne K.J."/>
            <person name="Tettelin H."/>
            <person name="Glass J.I."/>
            <person name="Rusch D."/>
            <person name="Podicherti R."/>
            <person name="Tsui H.-C.T."/>
            <person name="Winkler M.E."/>
        </authorList>
    </citation>
    <scope>NUCLEOTIDE SEQUENCE</scope>
</reference>
<dbReference type="Pfam" id="PF08241">
    <property type="entry name" value="Methyltransf_11"/>
    <property type="match status" value="1"/>
</dbReference>
<dbReference type="SUPFAM" id="SSF53335">
    <property type="entry name" value="S-adenosyl-L-methionine-dependent methyltransferases"/>
    <property type="match status" value="1"/>
</dbReference>
<proteinExistence type="predicted"/>
<evidence type="ECO:0000256" key="1">
    <source>
        <dbReference type="ARBA" id="ARBA00022679"/>
    </source>
</evidence>
<dbReference type="GO" id="GO:0008757">
    <property type="term" value="F:S-adenosylmethionine-dependent methyltransferase activity"/>
    <property type="evidence" value="ECO:0007669"/>
    <property type="project" value="InterPro"/>
</dbReference>
<protein>
    <recommendedName>
        <fullName evidence="2">Methyltransferase type 11 domain-containing protein</fullName>
    </recommendedName>
</protein>
<dbReference type="PANTHER" id="PTHR44068:SF11">
    <property type="entry name" value="GERANYL DIPHOSPHATE 2-C-METHYLTRANSFERASE"/>
    <property type="match status" value="1"/>
</dbReference>
<keyword evidence="1" id="KW-0808">Transferase</keyword>
<dbReference type="EMBL" id="UINC01004243">
    <property type="protein sequence ID" value="SVA12902.1"/>
    <property type="molecule type" value="Genomic_DNA"/>
</dbReference>
<dbReference type="InterPro" id="IPR029063">
    <property type="entry name" value="SAM-dependent_MTases_sf"/>
</dbReference>
<name>A0A381T9P1_9ZZZZ</name>
<dbReference type="InterPro" id="IPR050447">
    <property type="entry name" value="Erg6_SMT_methyltransf"/>
</dbReference>